<dbReference type="RefSeq" id="XP_013258940.1">
    <property type="nucleotide sequence ID" value="XM_013403486.1"/>
</dbReference>
<dbReference type="GO" id="GO:0071949">
    <property type="term" value="F:FAD binding"/>
    <property type="evidence" value="ECO:0007669"/>
    <property type="project" value="InterPro"/>
</dbReference>
<dbReference type="Proteomes" id="UP000027920">
    <property type="component" value="Unassembled WGS sequence"/>
</dbReference>
<evidence type="ECO:0000256" key="1">
    <source>
        <dbReference type="ARBA" id="ARBA00023002"/>
    </source>
</evidence>
<dbReference type="InterPro" id="IPR036318">
    <property type="entry name" value="FAD-bd_PCMH-like_sf"/>
</dbReference>
<dbReference type="EMBL" id="AMGV01000006">
    <property type="protein sequence ID" value="KEF56350.1"/>
    <property type="molecule type" value="Genomic_DNA"/>
</dbReference>
<dbReference type="SUPFAM" id="SSF56176">
    <property type="entry name" value="FAD-binding/transporter-associated domain-like"/>
    <property type="match status" value="1"/>
</dbReference>
<dbReference type="PANTHER" id="PTHR43762">
    <property type="entry name" value="L-GULONOLACTONE OXIDASE"/>
    <property type="match status" value="1"/>
</dbReference>
<proteinExistence type="predicted"/>
<dbReference type="Gene3D" id="3.30.43.10">
    <property type="entry name" value="Uridine Diphospho-n-acetylenolpyruvylglucosamine Reductase, domain 2"/>
    <property type="match status" value="1"/>
</dbReference>
<dbReference type="VEuPathDB" id="FungiDB:A1O9_07931"/>
<dbReference type="InterPro" id="IPR010031">
    <property type="entry name" value="FAD_lactone_oxidase-like"/>
</dbReference>
<keyword evidence="1" id="KW-0560">Oxidoreductase</keyword>
<dbReference type="GO" id="GO:0016020">
    <property type="term" value="C:membrane"/>
    <property type="evidence" value="ECO:0007669"/>
    <property type="project" value="InterPro"/>
</dbReference>
<evidence type="ECO:0000313" key="4">
    <source>
        <dbReference type="Proteomes" id="UP000027920"/>
    </source>
</evidence>
<name>A0A072PLG5_9EURO</name>
<dbReference type="InterPro" id="IPR016166">
    <property type="entry name" value="FAD-bd_PCMH"/>
</dbReference>
<dbReference type="PANTHER" id="PTHR43762:SF1">
    <property type="entry name" value="D-ARABINONO-1,4-LACTONE OXIDASE"/>
    <property type="match status" value="1"/>
</dbReference>
<evidence type="ECO:0000313" key="3">
    <source>
        <dbReference type="EMBL" id="KEF56350.1"/>
    </source>
</evidence>
<dbReference type="PROSITE" id="PS51387">
    <property type="entry name" value="FAD_PCMH"/>
    <property type="match status" value="1"/>
</dbReference>
<protein>
    <recommendedName>
        <fullName evidence="2">FAD-binding PCMH-type domain-containing protein</fullName>
    </recommendedName>
</protein>
<keyword evidence="4" id="KW-1185">Reference proteome</keyword>
<dbReference type="AlphaFoldDB" id="A0A072PLG5"/>
<dbReference type="InterPro" id="IPR016169">
    <property type="entry name" value="FAD-bd_PCMH_sub2"/>
</dbReference>
<dbReference type="GeneID" id="25282844"/>
<dbReference type="InterPro" id="IPR016167">
    <property type="entry name" value="FAD-bd_PCMH_sub1"/>
</dbReference>
<dbReference type="HOGENOM" id="CLU_014049_0_0_1"/>
<feature type="domain" description="FAD-binding PCMH-type" evidence="2">
    <location>
        <begin position="219"/>
        <end position="422"/>
    </location>
</feature>
<reference evidence="3 4" key="1">
    <citation type="submission" date="2013-03" db="EMBL/GenBank/DDBJ databases">
        <title>The Genome Sequence of Exophiala aquamarina CBS 119918.</title>
        <authorList>
            <consortium name="The Broad Institute Genomics Platform"/>
            <person name="Cuomo C."/>
            <person name="de Hoog S."/>
            <person name="Gorbushina A."/>
            <person name="Walker B."/>
            <person name="Young S.K."/>
            <person name="Zeng Q."/>
            <person name="Gargeya S."/>
            <person name="Fitzgerald M."/>
            <person name="Haas B."/>
            <person name="Abouelleil A."/>
            <person name="Allen A.W."/>
            <person name="Alvarado L."/>
            <person name="Arachchi H.M."/>
            <person name="Berlin A.M."/>
            <person name="Chapman S.B."/>
            <person name="Gainer-Dewar J."/>
            <person name="Goldberg J."/>
            <person name="Griggs A."/>
            <person name="Gujja S."/>
            <person name="Hansen M."/>
            <person name="Howarth C."/>
            <person name="Imamovic A."/>
            <person name="Ireland A."/>
            <person name="Larimer J."/>
            <person name="McCowan C."/>
            <person name="Murphy C."/>
            <person name="Pearson M."/>
            <person name="Poon T.W."/>
            <person name="Priest M."/>
            <person name="Roberts A."/>
            <person name="Saif S."/>
            <person name="Shea T."/>
            <person name="Sisk P."/>
            <person name="Sykes S."/>
            <person name="Wortman J."/>
            <person name="Nusbaum C."/>
            <person name="Birren B."/>
        </authorList>
    </citation>
    <scope>NUCLEOTIDE SEQUENCE [LARGE SCALE GENOMIC DNA]</scope>
    <source>
        <strain evidence="3 4">CBS 119918</strain>
    </source>
</reference>
<dbReference type="STRING" id="1182545.A0A072PLG5"/>
<dbReference type="GO" id="GO:0005739">
    <property type="term" value="C:mitochondrion"/>
    <property type="evidence" value="ECO:0007669"/>
    <property type="project" value="TreeGrafter"/>
</dbReference>
<sequence length="766" mass="87515">MGLLSCILDLFHGRLGLRPRSLEDRLQDSDQNQPSAPMIDPIFEHSRDRLQLIIGRLHKDEYRNQKELPGLADLLADIVDSNVDVDREESVRRLLGVFWRSKTDATYSATLRRYGSEEQNLIRSFVEHGKNARDLAKNFSTGLSLGAREELPIVDWNGDGVADADTVIGTAVENLQARIRAIKRVGSVLEDVTIYDDPSKENRVITYLDEKFQNWGRTVTLTPHLTFIPQTSYGVQQIVKYAKAKNMNVRAAGYRHTWSSMYGKNGMITISTLGLHKATLLPNVESLPGSQLFQPHTELNNIEFVGEPQKGTKRLVRVGTAVTNQMFRRWCNQQELHKASTLPLNVIMVEITMGGSNAPICHGAGRRHPSLSDLVHGIEYVDEGGNLRTINKDESPEFMSLAAGCFGLLGIVTHLTLELDPMSYAVMIPQKLPVMQAIPPPPGLADKDIPEALRIKMTPQMRQKAQEEFEKHARNDFYAEWFWFPYTSKVWVNCWNTDQDGTGAEEFPSNTNVFIQWVETVALQIIQDSEAMFDLQQIFPWTQATLISKLGLYAMPEVVDNNNAIKTQLPNALHFRRAIQNLRVRDMEMEIPLQPKKGALEDADVDEAEINWTLVQKAWWDGILAAYKYKDQCPQRMPLEMRITGPSNVTMAPFRGHRLGTCSIEILTLENMKEIWLPYAQYVLDRWMDLKDNQGNYLATRPHWAKEWESFTVRGRPMIEYMQTTYRQAIGEFRDTYSQIAAEQNWKIDDARERFSNVLLDQLLFN</sequence>
<dbReference type="Gene3D" id="3.30.465.10">
    <property type="match status" value="1"/>
</dbReference>
<dbReference type="InterPro" id="IPR007173">
    <property type="entry name" value="ALO_C"/>
</dbReference>
<dbReference type="Pfam" id="PF04030">
    <property type="entry name" value="ALO"/>
    <property type="match status" value="1"/>
</dbReference>
<dbReference type="OrthoDB" id="610608at2759"/>
<comment type="caution">
    <text evidence="3">The sequence shown here is derived from an EMBL/GenBank/DDBJ whole genome shotgun (WGS) entry which is preliminary data.</text>
</comment>
<organism evidence="3 4">
    <name type="scientific">Exophiala aquamarina CBS 119918</name>
    <dbReference type="NCBI Taxonomy" id="1182545"/>
    <lineage>
        <taxon>Eukaryota</taxon>
        <taxon>Fungi</taxon>
        <taxon>Dikarya</taxon>
        <taxon>Ascomycota</taxon>
        <taxon>Pezizomycotina</taxon>
        <taxon>Eurotiomycetes</taxon>
        <taxon>Chaetothyriomycetidae</taxon>
        <taxon>Chaetothyriales</taxon>
        <taxon>Herpotrichiellaceae</taxon>
        <taxon>Exophiala</taxon>
    </lineage>
</organism>
<dbReference type="GO" id="GO:0003885">
    <property type="term" value="F:D-arabinono-1,4-lactone oxidase activity"/>
    <property type="evidence" value="ECO:0007669"/>
    <property type="project" value="InterPro"/>
</dbReference>
<evidence type="ECO:0000259" key="2">
    <source>
        <dbReference type="PROSITE" id="PS51387"/>
    </source>
</evidence>
<gene>
    <name evidence="3" type="ORF">A1O9_07931</name>
</gene>
<accession>A0A072PLG5</accession>